<keyword evidence="3" id="KW-1185">Reference proteome</keyword>
<dbReference type="EMBL" id="QGMF01000486">
    <property type="protein sequence ID" value="TVY15546.1"/>
    <property type="molecule type" value="Genomic_DNA"/>
</dbReference>
<dbReference type="GO" id="GO:0005737">
    <property type="term" value="C:cytoplasm"/>
    <property type="evidence" value="ECO:0007669"/>
    <property type="project" value="TreeGrafter"/>
</dbReference>
<dbReference type="Pfam" id="PF01370">
    <property type="entry name" value="Epimerase"/>
    <property type="match status" value="1"/>
</dbReference>
<dbReference type="GO" id="GO:0004029">
    <property type="term" value="F:aldehyde dehydrogenase (NAD+) activity"/>
    <property type="evidence" value="ECO:0007669"/>
    <property type="project" value="TreeGrafter"/>
</dbReference>
<organism evidence="2 3">
    <name type="scientific">Lachnellula arida</name>
    <dbReference type="NCBI Taxonomy" id="1316785"/>
    <lineage>
        <taxon>Eukaryota</taxon>
        <taxon>Fungi</taxon>
        <taxon>Dikarya</taxon>
        <taxon>Ascomycota</taxon>
        <taxon>Pezizomycotina</taxon>
        <taxon>Leotiomycetes</taxon>
        <taxon>Helotiales</taxon>
        <taxon>Lachnaceae</taxon>
        <taxon>Lachnellula</taxon>
    </lineage>
</organism>
<evidence type="ECO:0000313" key="2">
    <source>
        <dbReference type="EMBL" id="TVY15546.1"/>
    </source>
</evidence>
<dbReference type="Gene3D" id="3.40.50.720">
    <property type="entry name" value="NAD(P)-binding Rossmann-like Domain"/>
    <property type="match status" value="1"/>
</dbReference>
<protein>
    <recommendedName>
        <fullName evidence="1">NAD-dependent epimerase/dehydratase domain-containing protein</fullName>
    </recommendedName>
</protein>
<dbReference type="PANTHER" id="PTHR48079">
    <property type="entry name" value="PROTEIN YEEZ"/>
    <property type="match status" value="1"/>
</dbReference>
<name>A0A8T9B7W7_9HELO</name>
<dbReference type="InterPro" id="IPR001509">
    <property type="entry name" value="Epimerase_deHydtase"/>
</dbReference>
<reference evidence="2 3" key="1">
    <citation type="submission" date="2018-05" db="EMBL/GenBank/DDBJ databases">
        <title>Whole genome sequencing for identification of molecular markers to develop diagnostic detection tools for the regulated plant pathogen Lachnellula willkommii.</title>
        <authorList>
            <person name="Giroux E."/>
            <person name="Bilodeau G."/>
        </authorList>
    </citation>
    <scope>NUCLEOTIDE SEQUENCE [LARGE SCALE GENOMIC DNA]</scope>
    <source>
        <strain evidence="2 3">CBS 203.66</strain>
    </source>
</reference>
<accession>A0A8T9B7W7</accession>
<proteinExistence type="predicted"/>
<dbReference type="AlphaFoldDB" id="A0A8T9B7W7"/>
<comment type="caution">
    <text evidence="2">The sequence shown here is derived from an EMBL/GenBank/DDBJ whole genome shotgun (WGS) entry which is preliminary data.</text>
</comment>
<sequence>MASPKPQRIFITGANGYIGSVITEFAICEGYTVVGLSRSEKSDTQLRNLGAIPVRGDLHTYDVLTHESAQADVVIHLADALAGDWGMEYSEVVRIHNAAVDAIAKGLQGSGKPFIETSGSLVTAPAANGGETTEASPLLEMPLNGRIDSEKYALAQCEKGIKVSALRLAPYVYGRGGSGVRLFMGMAAKNGEATYIGDGSKCTTTVHVDDAARLYLLAIKHAKAGEAYNATYETDVTSRALSEAMGEALGVPVRSQSFEDTAAKAGEFFAKFLSAENRASNAKAVQELGWRPREKKILDEIKSGSYVEVAKKVAIAVLTHLSRAPE</sequence>
<feature type="domain" description="NAD-dependent epimerase/dehydratase" evidence="1">
    <location>
        <begin position="9"/>
        <end position="229"/>
    </location>
</feature>
<dbReference type="InterPro" id="IPR036291">
    <property type="entry name" value="NAD(P)-bd_dom_sf"/>
</dbReference>
<dbReference type="PANTHER" id="PTHR48079:SF5">
    <property type="entry name" value="DEPENDENT EPIMERASE_DEHYDRATASE, PUTATIVE (AFU_ORTHOLOGUE AFUA_7G00180)-RELATED"/>
    <property type="match status" value="1"/>
</dbReference>
<evidence type="ECO:0000259" key="1">
    <source>
        <dbReference type="Pfam" id="PF01370"/>
    </source>
</evidence>
<dbReference type="Proteomes" id="UP000469559">
    <property type="component" value="Unassembled WGS sequence"/>
</dbReference>
<dbReference type="InterPro" id="IPR051783">
    <property type="entry name" value="NAD(P)-dependent_oxidoreduct"/>
</dbReference>
<evidence type="ECO:0000313" key="3">
    <source>
        <dbReference type="Proteomes" id="UP000469559"/>
    </source>
</evidence>
<gene>
    <name evidence="2" type="ORF">LARI1_G007168</name>
</gene>
<dbReference type="OrthoDB" id="10262413at2759"/>
<dbReference type="SUPFAM" id="SSF51735">
    <property type="entry name" value="NAD(P)-binding Rossmann-fold domains"/>
    <property type="match status" value="1"/>
</dbReference>